<feature type="signal peptide" evidence="1">
    <location>
        <begin position="1"/>
        <end position="18"/>
    </location>
</feature>
<protein>
    <recommendedName>
        <fullName evidence="4">Concanavalin A-like lectin/glucanase</fullName>
    </recommendedName>
</protein>
<dbReference type="STRING" id="1408157.A0A1J7JM72"/>
<organism evidence="2 3">
    <name type="scientific">Coniochaeta ligniaria NRRL 30616</name>
    <dbReference type="NCBI Taxonomy" id="1408157"/>
    <lineage>
        <taxon>Eukaryota</taxon>
        <taxon>Fungi</taxon>
        <taxon>Dikarya</taxon>
        <taxon>Ascomycota</taxon>
        <taxon>Pezizomycotina</taxon>
        <taxon>Sordariomycetes</taxon>
        <taxon>Sordariomycetidae</taxon>
        <taxon>Coniochaetales</taxon>
        <taxon>Coniochaetaceae</taxon>
        <taxon>Coniochaeta</taxon>
    </lineage>
</organism>
<reference evidence="2 3" key="1">
    <citation type="submission" date="2016-10" db="EMBL/GenBank/DDBJ databases">
        <title>Draft genome sequence of Coniochaeta ligniaria NRRL30616, a lignocellulolytic fungus for bioabatement of inhibitors in plant biomass hydrolysates.</title>
        <authorList>
            <consortium name="DOE Joint Genome Institute"/>
            <person name="Jimenez D.J."/>
            <person name="Hector R.E."/>
            <person name="Riley R."/>
            <person name="Sun H."/>
            <person name="Grigoriev I.V."/>
            <person name="Van Elsas J.D."/>
            <person name="Nichols N.N."/>
        </authorList>
    </citation>
    <scope>NUCLEOTIDE SEQUENCE [LARGE SCALE GENOMIC DNA]</scope>
    <source>
        <strain evidence="2 3">NRRL 30616</strain>
    </source>
</reference>
<sequence>MKLHTLLTTLLVPGFALGTPVQSAAPGSELEAGLAAGAVDRLMRRGCTSNNCARAVTGTNPGQPPLTVRQSDCSSFMRKTLVFTSTTTVAPHNERRQQTVIPSVIPAYASACDNTSKYSSACSCWGITAASTTVTTVATATATITSYTGILQVKNGDTVLGYVASDPNYWTPLVSADANSALRISFEAPAASTSVSSVAFTQLNDNRGTYFGLVVGRDNANSDIAPGSFKRLIWVQLSLFGSRVSSRHYLLLMKTEAPPGSTPQSTPSYFSTSTGLDKQAETSVWNVDIVTGAVTAQWINTDGSASATQLFMQSNHIYGGGDASAFFARYPAPVSAVSLTFIPV</sequence>
<evidence type="ECO:0000313" key="3">
    <source>
        <dbReference type="Proteomes" id="UP000182658"/>
    </source>
</evidence>
<evidence type="ECO:0008006" key="4">
    <source>
        <dbReference type="Google" id="ProtNLM"/>
    </source>
</evidence>
<accession>A0A1J7JM72</accession>
<keyword evidence="3" id="KW-1185">Reference proteome</keyword>
<name>A0A1J7JM72_9PEZI</name>
<proteinExistence type="predicted"/>
<dbReference type="OrthoDB" id="5596743at2759"/>
<dbReference type="EMBL" id="KV875096">
    <property type="protein sequence ID" value="OIW30412.1"/>
    <property type="molecule type" value="Genomic_DNA"/>
</dbReference>
<feature type="chain" id="PRO_5012408010" description="Concanavalin A-like lectin/glucanase" evidence="1">
    <location>
        <begin position="19"/>
        <end position="344"/>
    </location>
</feature>
<evidence type="ECO:0000313" key="2">
    <source>
        <dbReference type="EMBL" id="OIW30412.1"/>
    </source>
</evidence>
<dbReference type="InParanoid" id="A0A1J7JM72"/>
<gene>
    <name evidence="2" type="ORF">CONLIGDRAFT_668434</name>
</gene>
<dbReference type="Proteomes" id="UP000182658">
    <property type="component" value="Unassembled WGS sequence"/>
</dbReference>
<keyword evidence="1" id="KW-0732">Signal</keyword>
<dbReference type="AlphaFoldDB" id="A0A1J7JM72"/>
<evidence type="ECO:0000256" key="1">
    <source>
        <dbReference type="SAM" id="SignalP"/>
    </source>
</evidence>